<dbReference type="EMBL" id="VLJV01000001">
    <property type="protein sequence ID" value="TWH22743.1"/>
    <property type="molecule type" value="Genomic_DNA"/>
</dbReference>
<evidence type="ECO:0000256" key="1">
    <source>
        <dbReference type="SAM" id="MobiDB-lite"/>
    </source>
</evidence>
<organism evidence="3 4">
    <name type="scientific">Prauserella rugosa</name>
    <dbReference type="NCBI Taxonomy" id="43354"/>
    <lineage>
        <taxon>Bacteria</taxon>
        <taxon>Bacillati</taxon>
        <taxon>Actinomycetota</taxon>
        <taxon>Actinomycetes</taxon>
        <taxon>Pseudonocardiales</taxon>
        <taxon>Pseudonocardiaceae</taxon>
        <taxon>Prauserella</taxon>
    </lineage>
</organism>
<dbReference type="SUPFAM" id="SSF53448">
    <property type="entry name" value="Nucleotide-diphospho-sugar transferases"/>
    <property type="match status" value="1"/>
</dbReference>
<gene>
    <name evidence="3" type="ORF">JD82_04633</name>
</gene>
<dbReference type="PANTHER" id="PTHR43646">
    <property type="entry name" value="GLYCOSYLTRANSFERASE"/>
    <property type="match status" value="1"/>
</dbReference>
<comment type="caution">
    <text evidence="3">The sequence shown here is derived from an EMBL/GenBank/DDBJ whole genome shotgun (WGS) entry which is preliminary data.</text>
</comment>
<dbReference type="AlphaFoldDB" id="A0A660CM70"/>
<name>A0A660CM70_9PSEU</name>
<feature type="compositionally biased region" description="Basic and acidic residues" evidence="1">
    <location>
        <begin position="112"/>
        <end position="128"/>
    </location>
</feature>
<evidence type="ECO:0000313" key="3">
    <source>
        <dbReference type="EMBL" id="TWH22743.1"/>
    </source>
</evidence>
<keyword evidence="3" id="KW-0808">Transferase</keyword>
<keyword evidence="4" id="KW-1185">Reference proteome</keyword>
<accession>A0A660CM70</accession>
<dbReference type="OrthoDB" id="5243838at2"/>
<protein>
    <submittedName>
        <fullName evidence="3">Mycofactocin system glycosyltransferase</fullName>
    </submittedName>
</protein>
<dbReference type="Pfam" id="PF00535">
    <property type="entry name" value="Glycos_transf_2"/>
    <property type="match status" value="1"/>
</dbReference>
<dbReference type="GO" id="GO:0016740">
    <property type="term" value="F:transferase activity"/>
    <property type="evidence" value="ECO:0007669"/>
    <property type="project" value="UniProtKB-KW"/>
</dbReference>
<dbReference type="RefSeq" id="WP_030531381.1">
    <property type="nucleotide sequence ID" value="NZ_JOIJ01000004.1"/>
</dbReference>
<feature type="region of interest" description="Disordered" evidence="1">
    <location>
        <begin position="112"/>
        <end position="136"/>
    </location>
</feature>
<evidence type="ECO:0000313" key="4">
    <source>
        <dbReference type="Proteomes" id="UP000317303"/>
    </source>
</evidence>
<dbReference type="PANTHER" id="PTHR43646:SF6">
    <property type="entry name" value="PRE-MYCOFACTOCIN GLYCOSYLTRANSFERASE"/>
    <property type="match status" value="1"/>
</dbReference>
<sequence>MKPGTRFTLDVAARRTGSVVIGGSPLRLVRLGSAGTRMLDDWTSGSPLTESPGQIRLARKLVDAGILHPKPPAGATAADVTVVVPVKDDATRLPRLLEATAECDARIVVDDGSREPVPDATVRHDEPKGPAAARNAGWRAARTEFVAFLDADTVPEPGWLQSLLPHFSDPSVVAVAPRVRSSPGDGLLADYELEQSSLDLGTNPAPVRPMSKVSYVPTAALVVRRGALVAAGGFDEDLRYGEDVDLVWRLLDVGAVRYEPASIVRHAPRPTLRAWLRQRFDYGTSAAPLSERHPERLAPARVSAWTTAAWALAALGRPLPAAAVAAGATALLSRRLSTSTRDVPTAEVVRLAARGQLGAGRLLAAASRRVWWPLLLPTRRGRRVLAAAYTPFAVQTASPGRLALRIADDVAYGAGVWTGCVRHRTATPLLPQFTERPFAQGRGR</sequence>
<feature type="domain" description="Glycosyltransferase 2-like" evidence="2">
    <location>
        <begin position="81"/>
        <end position="188"/>
    </location>
</feature>
<reference evidence="3 4" key="1">
    <citation type="submission" date="2019-07" db="EMBL/GenBank/DDBJ databases">
        <title>R&amp;d 2014.</title>
        <authorList>
            <person name="Klenk H.-P."/>
        </authorList>
    </citation>
    <scope>NUCLEOTIDE SEQUENCE [LARGE SCALE GENOMIC DNA]</scope>
    <source>
        <strain evidence="3 4">DSM 43194</strain>
    </source>
</reference>
<dbReference type="InterPro" id="IPR001173">
    <property type="entry name" value="Glyco_trans_2-like"/>
</dbReference>
<dbReference type="NCBIfam" id="TIGR03965">
    <property type="entry name" value="mycofact_glyco"/>
    <property type="match status" value="1"/>
</dbReference>
<dbReference type="InterPro" id="IPR023981">
    <property type="entry name" value="MftF"/>
</dbReference>
<dbReference type="Gene3D" id="3.90.550.10">
    <property type="entry name" value="Spore Coat Polysaccharide Biosynthesis Protein SpsA, Chain A"/>
    <property type="match status" value="1"/>
</dbReference>
<dbReference type="InterPro" id="IPR029044">
    <property type="entry name" value="Nucleotide-diphossugar_trans"/>
</dbReference>
<evidence type="ECO:0000259" key="2">
    <source>
        <dbReference type="Pfam" id="PF00535"/>
    </source>
</evidence>
<proteinExistence type="predicted"/>
<dbReference type="Proteomes" id="UP000317303">
    <property type="component" value="Unassembled WGS sequence"/>
</dbReference>